<keyword evidence="3" id="KW-1185">Reference proteome</keyword>
<comment type="caution">
    <text evidence="2">The sequence shown here is derived from an EMBL/GenBank/DDBJ whole genome shotgun (WGS) entry which is preliminary data.</text>
</comment>
<dbReference type="PANTHER" id="PTHR47263:SF1">
    <property type="entry name" value="C2 DOMAIN PROTEIN (AFU_ORTHOLOGUE AFUA_7G02350)"/>
    <property type="match status" value="1"/>
</dbReference>
<feature type="domain" description="MHD1" evidence="1">
    <location>
        <begin position="26"/>
        <end position="90"/>
    </location>
</feature>
<dbReference type="Gene3D" id="1.10.357.50">
    <property type="match status" value="1"/>
</dbReference>
<dbReference type="InterPro" id="IPR014770">
    <property type="entry name" value="Munc13_1"/>
</dbReference>
<dbReference type="InterPro" id="IPR052811">
    <property type="entry name" value="Glucose_resp_signaling"/>
</dbReference>
<dbReference type="PROSITE" id="PS51258">
    <property type="entry name" value="MHD1"/>
    <property type="match status" value="1"/>
</dbReference>
<dbReference type="OrthoDB" id="2015333at2759"/>
<name>A0A015M206_RHIIW</name>
<accession>A0A015M206</accession>
<protein>
    <recommendedName>
        <fullName evidence="1">MHD1 domain-containing protein</fullName>
    </recommendedName>
</protein>
<dbReference type="AlphaFoldDB" id="A0A015M206"/>
<dbReference type="PANTHER" id="PTHR47263">
    <property type="entry name" value="ADENYLATE CYCLASE ACTIVATION PROTEIN GIT1"/>
    <property type="match status" value="1"/>
</dbReference>
<evidence type="ECO:0000313" key="3">
    <source>
        <dbReference type="Proteomes" id="UP000022910"/>
    </source>
</evidence>
<gene>
    <name evidence="2" type="ORF">RirG_009360</name>
</gene>
<dbReference type="HOGENOM" id="CLU_2442020_0_0_1"/>
<dbReference type="STRING" id="1432141.A0A015M206"/>
<dbReference type="Proteomes" id="UP000022910">
    <property type="component" value="Unassembled WGS sequence"/>
</dbReference>
<organism evidence="2 3">
    <name type="scientific">Rhizophagus irregularis (strain DAOM 197198w)</name>
    <name type="common">Glomus intraradices</name>
    <dbReference type="NCBI Taxonomy" id="1432141"/>
    <lineage>
        <taxon>Eukaryota</taxon>
        <taxon>Fungi</taxon>
        <taxon>Fungi incertae sedis</taxon>
        <taxon>Mucoromycota</taxon>
        <taxon>Glomeromycotina</taxon>
        <taxon>Glomeromycetes</taxon>
        <taxon>Glomerales</taxon>
        <taxon>Glomeraceae</taxon>
        <taxon>Rhizophagus</taxon>
    </lineage>
</organism>
<proteinExistence type="predicted"/>
<evidence type="ECO:0000313" key="2">
    <source>
        <dbReference type="EMBL" id="EXX79046.1"/>
    </source>
</evidence>
<sequence>MENAATEILNKVKMTPDEGIPVEDIFDLYREVITLKQIFAEICHGETFSFNIQEWFGPHVRKWLEAMDAKTPDWVSSAVKVDKVNVIGNY</sequence>
<reference evidence="2 3" key="1">
    <citation type="submission" date="2014-02" db="EMBL/GenBank/DDBJ databases">
        <title>Single nucleus genome sequencing reveals high similarity among nuclei of an endomycorrhizal fungus.</title>
        <authorList>
            <person name="Lin K."/>
            <person name="Geurts R."/>
            <person name="Zhang Z."/>
            <person name="Limpens E."/>
            <person name="Saunders D.G."/>
            <person name="Mu D."/>
            <person name="Pang E."/>
            <person name="Cao H."/>
            <person name="Cha H."/>
            <person name="Lin T."/>
            <person name="Zhou Q."/>
            <person name="Shang Y."/>
            <person name="Li Y."/>
            <person name="Ivanov S."/>
            <person name="Sharma T."/>
            <person name="Velzen R.V."/>
            <person name="Ruijter N.D."/>
            <person name="Aanen D.K."/>
            <person name="Win J."/>
            <person name="Kamoun S."/>
            <person name="Bisseling T."/>
            <person name="Huang S."/>
        </authorList>
    </citation>
    <scope>NUCLEOTIDE SEQUENCE [LARGE SCALE GENOMIC DNA]</scope>
    <source>
        <strain evidence="3">DAOM197198w</strain>
    </source>
</reference>
<dbReference type="EMBL" id="JEMT01005972">
    <property type="protein sequence ID" value="EXX79046.1"/>
    <property type="molecule type" value="Genomic_DNA"/>
</dbReference>
<evidence type="ECO:0000259" key="1">
    <source>
        <dbReference type="PROSITE" id="PS51258"/>
    </source>
</evidence>